<keyword evidence="3" id="KW-1185">Reference proteome</keyword>
<dbReference type="InterPro" id="IPR029063">
    <property type="entry name" value="SAM-dependent_MTases_sf"/>
</dbReference>
<dbReference type="CDD" id="cd02440">
    <property type="entry name" value="AdoMet_MTases"/>
    <property type="match status" value="1"/>
</dbReference>
<dbReference type="InterPro" id="IPR002052">
    <property type="entry name" value="DNA_methylase_N6_adenine_CS"/>
</dbReference>
<accession>A0ABV9VVB3</accession>
<dbReference type="InterPro" id="IPR050320">
    <property type="entry name" value="N5-glutamine_MTase"/>
</dbReference>
<dbReference type="PRINTS" id="PR00507">
    <property type="entry name" value="N12N6MTFRASE"/>
</dbReference>
<evidence type="ECO:0000259" key="1">
    <source>
        <dbReference type="Pfam" id="PF05175"/>
    </source>
</evidence>
<protein>
    <submittedName>
        <fullName evidence="2">Methyltransferase</fullName>
    </submittedName>
</protein>
<dbReference type="PANTHER" id="PTHR18895">
    <property type="entry name" value="HEMK METHYLTRANSFERASE"/>
    <property type="match status" value="1"/>
</dbReference>
<name>A0ABV9VVB3_9ACTN</name>
<feature type="domain" description="Methyltransferase small" evidence="1">
    <location>
        <begin position="132"/>
        <end position="254"/>
    </location>
</feature>
<dbReference type="GO" id="GO:0032259">
    <property type="term" value="P:methylation"/>
    <property type="evidence" value="ECO:0007669"/>
    <property type="project" value="UniProtKB-KW"/>
</dbReference>
<dbReference type="GO" id="GO:0008168">
    <property type="term" value="F:methyltransferase activity"/>
    <property type="evidence" value="ECO:0007669"/>
    <property type="project" value="UniProtKB-KW"/>
</dbReference>
<evidence type="ECO:0000313" key="3">
    <source>
        <dbReference type="Proteomes" id="UP001595912"/>
    </source>
</evidence>
<comment type="caution">
    <text evidence="2">The sequence shown here is derived from an EMBL/GenBank/DDBJ whole genome shotgun (WGS) entry which is preliminary data.</text>
</comment>
<dbReference type="PANTHER" id="PTHR18895:SF74">
    <property type="entry name" value="MTRF1L RELEASE FACTOR GLUTAMINE METHYLTRANSFERASE"/>
    <property type="match status" value="1"/>
</dbReference>
<dbReference type="Pfam" id="PF05175">
    <property type="entry name" value="MTS"/>
    <property type="match status" value="1"/>
</dbReference>
<evidence type="ECO:0000313" key="2">
    <source>
        <dbReference type="EMBL" id="MFC4999496.1"/>
    </source>
</evidence>
<organism evidence="2 3">
    <name type="scientific">Dactylosporangium cerinum</name>
    <dbReference type="NCBI Taxonomy" id="1434730"/>
    <lineage>
        <taxon>Bacteria</taxon>
        <taxon>Bacillati</taxon>
        <taxon>Actinomycetota</taxon>
        <taxon>Actinomycetes</taxon>
        <taxon>Micromonosporales</taxon>
        <taxon>Micromonosporaceae</taxon>
        <taxon>Dactylosporangium</taxon>
    </lineage>
</organism>
<keyword evidence="2" id="KW-0808">Transferase</keyword>
<sequence length="317" mass="33794">MATATETLSHQDTALGQLGGALKAAGYHFTTVTPATHERVNHRPGSARAGDLRAVFGWSRPFGPDVLPEDIVTLMHAAGVLRRDGDVWRSMVRCSTYGGELFFHSAFPPSAPDAVFFGPDTHRTADVTVAHLRALQRQPRRVVDVGCGSGAVAVTVAKHAPEAEVVAVDINPAAVRFARINAALAGTQRVDVRHSDLLDGVDGNFDLIVSNPPFMIDPEGRTYRDGGGPHGHDLPLSILEAAVQRLAAGGSLVLFSGTDIVDGEDPLLAAAAYRLAGTDLRWTYREIDPDVYSENLDSPAYAHAERIALAVLTATRP</sequence>
<gene>
    <name evidence="2" type="ORF">ACFPIJ_16855</name>
</gene>
<dbReference type="InterPro" id="IPR007848">
    <property type="entry name" value="Small_mtfrase_dom"/>
</dbReference>
<dbReference type="EMBL" id="JBHSIU010000018">
    <property type="protein sequence ID" value="MFC4999496.1"/>
    <property type="molecule type" value="Genomic_DNA"/>
</dbReference>
<dbReference type="SUPFAM" id="SSF53335">
    <property type="entry name" value="S-adenosyl-L-methionine-dependent methyltransferases"/>
    <property type="match status" value="1"/>
</dbReference>
<dbReference type="Proteomes" id="UP001595912">
    <property type="component" value="Unassembled WGS sequence"/>
</dbReference>
<dbReference type="Gene3D" id="3.40.50.150">
    <property type="entry name" value="Vaccinia Virus protein VP39"/>
    <property type="match status" value="1"/>
</dbReference>
<reference evidence="3" key="1">
    <citation type="journal article" date="2019" name="Int. J. Syst. Evol. Microbiol.">
        <title>The Global Catalogue of Microorganisms (GCM) 10K type strain sequencing project: providing services to taxonomists for standard genome sequencing and annotation.</title>
        <authorList>
            <consortium name="The Broad Institute Genomics Platform"/>
            <consortium name="The Broad Institute Genome Sequencing Center for Infectious Disease"/>
            <person name="Wu L."/>
            <person name="Ma J."/>
        </authorList>
    </citation>
    <scope>NUCLEOTIDE SEQUENCE [LARGE SCALE GENOMIC DNA]</scope>
    <source>
        <strain evidence="3">CGMCC 4.7152</strain>
    </source>
</reference>
<keyword evidence="2" id="KW-0489">Methyltransferase</keyword>
<dbReference type="PROSITE" id="PS00092">
    <property type="entry name" value="N6_MTASE"/>
    <property type="match status" value="1"/>
</dbReference>
<dbReference type="RefSeq" id="WP_380115939.1">
    <property type="nucleotide sequence ID" value="NZ_JBHSIU010000018.1"/>
</dbReference>
<proteinExistence type="predicted"/>